<organism evidence="4 5">
    <name type="scientific">Danio rerio</name>
    <name type="common">Zebrafish</name>
    <name type="synonym">Brachydanio rerio</name>
    <dbReference type="NCBI Taxonomy" id="7955"/>
    <lineage>
        <taxon>Eukaryota</taxon>
        <taxon>Metazoa</taxon>
        <taxon>Chordata</taxon>
        <taxon>Craniata</taxon>
        <taxon>Vertebrata</taxon>
        <taxon>Euteleostomi</taxon>
        <taxon>Actinopterygii</taxon>
        <taxon>Neopterygii</taxon>
        <taxon>Teleostei</taxon>
        <taxon>Ostariophysi</taxon>
        <taxon>Cypriniformes</taxon>
        <taxon>Danionidae</taxon>
        <taxon>Danioninae</taxon>
        <taxon>Danio</taxon>
    </lineage>
</organism>
<proteinExistence type="inferred from homology"/>
<dbReference type="CTD" id="100332177"/>
<dbReference type="RefSeq" id="XP_002663337.2">
    <property type="nucleotide sequence ID" value="XM_002663291.7"/>
</dbReference>
<dbReference type="InterPro" id="IPR001875">
    <property type="entry name" value="DED_dom"/>
</dbReference>
<dbReference type="FunFam" id="1.10.533.10:FF:000016">
    <property type="entry name" value="CASP8 and FADD-like apoptosis regulator"/>
    <property type="match status" value="1"/>
</dbReference>
<dbReference type="InterPro" id="IPR011029">
    <property type="entry name" value="DEATH-like_dom_sf"/>
</dbReference>
<accession>A0A8M1RM16</accession>
<keyword evidence="3" id="KW-0677">Repeat</keyword>
<dbReference type="GeneID" id="100332177"/>
<dbReference type="AlphaFoldDB" id="A0A8M1RM16"/>
<name>A0A8M1RM16_DANRE</name>
<dbReference type="SUPFAM" id="SSF47986">
    <property type="entry name" value="DEATH domain"/>
    <property type="match status" value="1"/>
</dbReference>
<comment type="similarity">
    <text evidence="1">Belongs to the peptidase C14A family.</text>
</comment>
<sequence>MSAVCRSVSQILAELSADECRRICYLCGALDTHSELTHSSELRVCTHSLLCRSERVFLLELLLRVKRYDLLRGVLKSSRSTAETLLKNQRTLPEYRVLMCDVSEEMDTEDLKSLIFLLRDTLPKHKLQNVQSLLDIVVDLEKLELISGQKLEFLEQILMSIRRTDLANKIRRFQQTSQMTKQGSADRPQTCAKPQEQACSVHREPRGVCLILDCIATEADRLICSKAQ</sequence>
<evidence type="ECO:0000313" key="6">
    <source>
        <dbReference type="ZFIN" id="ZDB-GENE-091204-464"/>
    </source>
</evidence>
<dbReference type="PANTHER" id="PTHR48169">
    <property type="entry name" value="DED DOMAIN-CONTAINING PROTEIN"/>
    <property type="match status" value="1"/>
</dbReference>
<dbReference type="Pfam" id="PF01335">
    <property type="entry name" value="DED"/>
    <property type="match status" value="1"/>
</dbReference>
<keyword evidence="2" id="KW-0053">Apoptosis</keyword>
<evidence type="ECO:0000256" key="3">
    <source>
        <dbReference type="ARBA" id="ARBA00022737"/>
    </source>
</evidence>
<dbReference type="SMART" id="SM00031">
    <property type="entry name" value="DED"/>
    <property type="match status" value="1"/>
</dbReference>
<dbReference type="KEGG" id="dre:100332177"/>
<dbReference type="GO" id="GO:0042981">
    <property type="term" value="P:regulation of apoptotic process"/>
    <property type="evidence" value="ECO:0007669"/>
    <property type="project" value="InterPro"/>
</dbReference>
<keyword evidence="4" id="KW-1185">Reference proteome</keyword>
<dbReference type="PANTHER" id="PTHR48169:SF3">
    <property type="entry name" value="CASP8 AND FADD LIKE APOPTOSIS REGULATOR"/>
    <property type="match status" value="1"/>
</dbReference>
<protein>
    <submittedName>
        <fullName evidence="5">CASP8 and FADD-like apoptosis regulator isoform X1</fullName>
    </submittedName>
</protein>
<dbReference type="Gene3D" id="1.10.533.10">
    <property type="entry name" value="Death Domain, Fas"/>
    <property type="match status" value="2"/>
</dbReference>
<reference evidence="5" key="1">
    <citation type="submission" date="2025-08" db="UniProtKB">
        <authorList>
            <consortium name="RefSeq"/>
        </authorList>
    </citation>
    <scope>IDENTIFICATION</scope>
    <source>
        <strain evidence="5">Tuebingen</strain>
        <tissue evidence="5">Fibroblasts and whole tissue</tissue>
    </source>
</reference>
<evidence type="ECO:0000313" key="5">
    <source>
        <dbReference type="RefSeq" id="XP_002663337.2"/>
    </source>
</evidence>
<gene>
    <name evidence="5 6" type="primary">cflarb</name>
</gene>
<dbReference type="OrthoDB" id="8816507at2759"/>
<dbReference type="GO" id="GO:0006915">
    <property type="term" value="P:apoptotic process"/>
    <property type="evidence" value="ECO:0007669"/>
    <property type="project" value="UniProtKB-KW"/>
</dbReference>
<dbReference type="PROSITE" id="PS50168">
    <property type="entry name" value="DED"/>
    <property type="match status" value="1"/>
</dbReference>
<dbReference type="Proteomes" id="UP000000437">
    <property type="component" value="Chromosome 9"/>
</dbReference>
<dbReference type="GO" id="GO:0005737">
    <property type="term" value="C:cytoplasm"/>
    <property type="evidence" value="ECO:0007669"/>
    <property type="project" value="UniProtKB-ARBA"/>
</dbReference>
<evidence type="ECO:0000256" key="1">
    <source>
        <dbReference type="ARBA" id="ARBA00010134"/>
    </source>
</evidence>
<dbReference type="AGR" id="ZFIN:ZDB-GENE-091204-464"/>
<evidence type="ECO:0000313" key="4">
    <source>
        <dbReference type="Proteomes" id="UP000000437"/>
    </source>
</evidence>
<evidence type="ECO:0000256" key="2">
    <source>
        <dbReference type="ARBA" id="ARBA00022703"/>
    </source>
</evidence>
<dbReference type="ZFIN" id="ZDB-GENE-091204-464">
    <property type="gene designation" value="cflarb"/>
</dbReference>